<evidence type="ECO:0000256" key="1">
    <source>
        <dbReference type="SAM" id="Phobius"/>
    </source>
</evidence>
<evidence type="ECO:0000313" key="2">
    <source>
        <dbReference type="EMBL" id="MDO5974727.1"/>
    </source>
</evidence>
<dbReference type="EMBL" id="JAUOEL010000003">
    <property type="protein sequence ID" value="MDO5974727.1"/>
    <property type="molecule type" value="Genomic_DNA"/>
</dbReference>
<evidence type="ECO:0000313" key="3">
    <source>
        <dbReference type="Proteomes" id="UP001176806"/>
    </source>
</evidence>
<protein>
    <submittedName>
        <fullName evidence="2">ABC transporter permease</fullName>
    </submittedName>
</protein>
<feature type="transmembrane region" description="Helical" evidence="1">
    <location>
        <begin position="42"/>
        <end position="67"/>
    </location>
</feature>
<name>A0ABT8WP73_9FLAO</name>
<keyword evidence="1" id="KW-0472">Membrane</keyword>
<dbReference type="Proteomes" id="UP001176806">
    <property type="component" value="Unassembled WGS sequence"/>
</dbReference>
<feature type="transmembrane region" description="Helical" evidence="1">
    <location>
        <begin position="124"/>
        <end position="147"/>
    </location>
</feature>
<proteinExistence type="predicted"/>
<gene>
    <name evidence="2" type="ORF">Q4Q40_11080</name>
</gene>
<keyword evidence="1" id="KW-0812">Transmembrane</keyword>
<accession>A0ABT8WP73</accession>
<organism evidence="2 3">
    <name type="scientific">Flavivirga jejuensis</name>
    <dbReference type="NCBI Taxonomy" id="870487"/>
    <lineage>
        <taxon>Bacteria</taxon>
        <taxon>Pseudomonadati</taxon>
        <taxon>Bacteroidota</taxon>
        <taxon>Flavobacteriia</taxon>
        <taxon>Flavobacteriales</taxon>
        <taxon>Flavobacteriaceae</taxon>
        <taxon>Flavivirga</taxon>
    </lineage>
</organism>
<reference evidence="2" key="1">
    <citation type="submission" date="2023-07" db="EMBL/GenBank/DDBJ databases">
        <title>Two novel species in the genus Flavivirga.</title>
        <authorList>
            <person name="Kwon K."/>
        </authorList>
    </citation>
    <scope>NUCLEOTIDE SEQUENCE</scope>
    <source>
        <strain evidence="2">KACC 14158</strain>
    </source>
</reference>
<feature type="transmembrane region" description="Helical" evidence="1">
    <location>
        <begin position="20"/>
        <end position="36"/>
    </location>
</feature>
<keyword evidence="3" id="KW-1185">Reference proteome</keyword>
<sequence>MLKILRYSFFDLMRSRWSYVYFAFYLLLGIVLLFLNNDLSKAVITLMNVIIVLVPLIGTIFGVMYYYNSKEFTELLLAQPLKRSSIFLGQYLGVAISLSMSLIFGLGIPFIAYGLFKSNAIWDFSLLLITGTFLTLIFTALAFNIALTNENKIKGFGYAILLWLFLAIIYDGLFLMSLVLFEDYPLDKLSLVGTMLNPIDLSRTLILLKLDISALLGYTGAVFKKFFGTNFGLIISFIMLSIWVVLPVLRIVIKSKKKDF</sequence>
<feature type="transmembrane region" description="Helical" evidence="1">
    <location>
        <begin position="88"/>
        <end position="112"/>
    </location>
</feature>
<keyword evidence="1" id="KW-1133">Transmembrane helix</keyword>
<dbReference type="RefSeq" id="WP_303301856.1">
    <property type="nucleotide sequence ID" value="NZ_BAABDA010000050.1"/>
</dbReference>
<feature type="transmembrane region" description="Helical" evidence="1">
    <location>
        <begin position="159"/>
        <end position="181"/>
    </location>
</feature>
<comment type="caution">
    <text evidence="2">The sequence shown here is derived from an EMBL/GenBank/DDBJ whole genome shotgun (WGS) entry which is preliminary data.</text>
</comment>
<feature type="transmembrane region" description="Helical" evidence="1">
    <location>
        <begin position="231"/>
        <end position="253"/>
    </location>
</feature>